<evidence type="ECO:0000313" key="1">
    <source>
        <dbReference type="EMBL" id="MCG2587796.1"/>
    </source>
</evidence>
<gene>
    <name evidence="1" type="ORF">L6773_04420</name>
</gene>
<keyword evidence="2" id="KW-1185">Reference proteome</keyword>
<accession>A0ABS9KAD2</accession>
<dbReference type="Proteomes" id="UP001165366">
    <property type="component" value="Unassembled WGS sequence"/>
</dbReference>
<comment type="caution">
    <text evidence="1">The sequence shown here is derived from an EMBL/GenBank/DDBJ whole genome shotgun (WGS) entry which is preliminary data.</text>
</comment>
<name>A0ABS9KAD2_9BACT</name>
<evidence type="ECO:0008006" key="3">
    <source>
        <dbReference type="Google" id="ProtNLM"/>
    </source>
</evidence>
<proteinExistence type="predicted"/>
<dbReference type="EMBL" id="JAKLWS010000003">
    <property type="protein sequence ID" value="MCG2587796.1"/>
    <property type="molecule type" value="Genomic_DNA"/>
</dbReference>
<reference evidence="1" key="2">
    <citation type="submission" date="2024-05" db="EMBL/GenBank/DDBJ databases">
        <title>Rhodohalobacter halophilus gen. nov., sp. nov., a moderately halophilic member of the family Balneolaceae.</title>
        <authorList>
            <person name="Xia J."/>
        </authorList>
    </citation>
    <scope>NUCLEOTIDE SEQUENCE</scope>
    <source>
        <strain evidence="1">WB101</strain>
    </source>
</reference>
<evidence type="ECO:0000313" key="2">
    <source>
        <dbReference type="Proteomes" id="UP001165366"/>
    </source>
</evidence>
<sequence>MPNRQARLNFEGIEDQEDQLNELFYGVHLIRKSVEYLKYLDFITRFKRYSIFNTSLVYVQKPETAWFATPKNWRKRGRRIKEDARPLVMLQPGGPIMFVYDVNDTYGENLPESLFEPFRVEGDFDEKLWYRLSNSIREFKFKLIKKDEIIQRGGAVARKSSDSPMVRFEITINNRQKEEVHFQTVVHELAHVFCGHLGSASDEKWPDRRDLNKQSREFEAESVSYLVCRRQGLDTKSDEYLAQHINSDDHIPQISIEKVLRSADWIEKILEGTELKLYRQNNN</sequence>
<protein>
    <recommendedName>
        <fullName evidence="3">IrrE N-terminal-like domain-containing protein</fullName>
    </recommendedName>
</protein>
<organism evidence="1 2">
    <name type="scientific">Rhodohalobacter sulfatireducens</name>
    <dbReference type="NCBI Taxonomy" id="2911366"/>
    <lineage>
        <taxon>Bacteria</taxon>
        <taxon>Pseudomonadati</taxon>
        <taxon>Balneolota</taxon>
        <taxon>Balneolia</taxon>
        <taxon>Balneolales</taxon>
        <taxon>Balneolaceae</taxon>
        <taxon>Rhodohalobacter</taxon>
    </lineage>
</organism>
<reference evidence="1" key="1">
    <citation type="submission" date="2022-01" db="EMBL/GenBank/DDBJ databases">
        <authorList>
            <person name="Wang Y."/>
        </authorList>
    </citation>
    <scope>NUCLEOTIDE SEQUENCE</scope>
    <source>
        <strain evidence="1">WB101</strain>
    </source>
</reference>
<dbReference type="RefSeq" id="WP_237852639.1">
    <property type="nucleotide sequence ID" value="NZ_JAKLWS010000003.1"/>
</dbReference>